<dbReference type="InterPro" id="IPR036249">
    <property type="entry name" value="Thioredoxin-like_sf"/>
</dbReference>
<evidence type="ECO:0000313" key="1">
    <source>
        <dbReference type="EMBL" id="MCI2282677.1"/>
    </source>
</evidence>
<comment type="caution">
    <text evidence="1">The sequence shown here is derived from an EMBL/GenBank/DDBJ whole genome shotgun (WGS) entry which is preliminary data.</text>
</comment>
<dbReference type="EMBL" id="JAKKSL010000001">
    <property type="protein sequence ID" value="MCI2282677.1"/>
    <property type="molecule type" value="Genomic_DNA"/>
</dbReference>
<evidence type="ECO:0000313" key="2">
    <source>
        <dbReference type="Proteomes" id="UP001139646"/>
    </source>
</evidence>
<keyword evidence="2" id="KW-1185">Reference proteome</keyword>
<dbReference type="Proteomes" id="UP001139646">
    <property type="component" value="Unassembled WGS sequence"/>
</dbReference>
<dbReference type="SUPFAM" id="SSF52833">
    <property type="entry name" value="Thioredoxin-like"/>
    <property type="match status" value="1"/>
</dbReference>
<gene>
    <name evidence="1" type="ORF">L3081_03725</name>
</gene>
<organism evidence="1 2">
    <name type="scientific">Colwellia maritima</name>
    <dbReference type="NCBI Taxonomy" id="2912588"/>
    <lineage>
        <taxon>Bacteria</taxon>
        <taxon>Pseudomonadati</taxon>
        <taxon>Pseudomonadota</taxon>
        <taxon>Gammaproteobacteria</taxon>
        <taxon>Alteromonadales</taxon>
        <taxon>Colwelliaceae</taxon>
        <taxon>Colwellia</taxon>
    </lineage>
</organism>
<name>A0ABS9X0S2_9GAMM</name>
<reference evidence="1" key="1">
    <citation type="submission" date="2022-01" db="EMBL/GenBank/DDBJ databases">
        <title>Colwellia maritima, isolated from seawater.</title>
        <authorList>
            <person name="Kristyanto S."/>
            <person name="Jung J."/>
            <person name="Jeon C.O."/>
        </authorList>
    </citation>
    <scope>NUCLEOTIDE SEQUENCE</scope>
    <source>
        <strain evidence="1">MSW7</strain>
    </source>
</reference>
<dbReference type="RefSeq" id="WP_242283599.1">
    <property type="nucleotide sequence ID" value="NZ_JAKKSL010000001.1"/>
</dbReference>
<accession>A0ABS9X0S2</accession>
<proteinExistence type="predicted"/>
<protein>
    <recommendedName>
        <fullName evidence="3">Thioredoxin domain-containing protein</fullName>
    </recommendedName>
</protein>
<evidence type="ECO:0008006" key="3">
    <source>
        <dbReference type="Google" id="ProtNLM"/>
    </source>
</evidence>
<sequence length="171" mass="19124">MIAVFVLPIVLAKLALDGHWLATGVTNKGTLLTNELTLEDLGLDPAKFTQHWLMVYNLPSNCDDDCQKTLTIVYNTYIALGKDKPRVIPVALTHKDLTKDQLLHLSTSQWQLMPMPSKGESIIDKPQILIVDPLGNVFLSHQIPDNTEHLPQFGKQILADMKKLLKYSKVG</sequence>